<comment type="caution">
    <text evidence="2">The sequence shown here is derived from an EMBL/GenBank/DDBJ whole genome shotgun (WGS) entry which is preliminary data.</text>
</comment>
<dbReference type="Proteomes" id="UP000622552">
    <property type="component" value="Unassembled WGS sequence"/>
</dbReference>
<name>A0A8J7GIW1_9ACTN</name>
<evidence type="ECO:0000313" key="2">
    <source>
        <dbReference type="EMBL" id="MBG6137288.1"/>
    </source>
</evidence>
<feature type="transmembrane region" description="Helical" evidence="1">
    <location>
        <begin position="21"/>
        <end position="47"/>
    </location>
</feature>
<keyword evidence="3" id="KW-1185">Reference proteome</keyword>
<keyword evidence="1" id="KW-0812">Transmembrane</keyword>
<accession>A0A8J7GIW1</accession>
<protein>
    <submittedName>
        <fullName evidence="2">Uncharacterized protein</fullName>
    </submittedName>
</protein>
<evidence type="ECO:0000313" key="3">
    <source>
        <dbReference type="Proteomes" id="UP000622552"/>
    </source>
</evidence>
<dbReference type="RefSeq" id="WP_197004169.1">
    <property type="nucleotide sequence ID" value="NZ_BONS01000020.1"/>
</dbReference>
<keyword evidence="1" id="KW-0472">Membrane</keyword>
<evidence type="ECO:0000256" key="1">
    <source>
        <dbReference type="SAM" id="Phobius"/>
    </source>
</evidence>
<proteinExistence type="predicted"/>
<dbReference type="EMBL" id="JADOUF010000001">
    <property type="protein sequence ID" value="MBG6137288.1"/>
    <property type="molecule type" value="Genomic_DNA"/>
</dbReference>
<gene>
    <name evidence="2" type="ORF">IW245_003482</name>
</gene>
<sequence>MRDKRGPEEAVFVDRRGVRRRLVTGAGVLVTLVFLGWLALVGAGLAVV</sequence>
<dbReference type="AlphaFoldDB" id="A0A8J7GIW1"/>
<reference evidence="2" key="1">
    <citation type="submission" date="2020-11" db="EMBL/GenBank/DDBJ databases">
        <title>Sequencing the genomes of 1000 actinobacteria strains.</title>
        <authorList>
            <person name="Klenk H.-P."/>
        </authorList>
    </citation>
    <scope>NUCLEOTIDE SEQUENCE</scope>
    <source>
        <strain evidence="2">DSM 45356</strain>
    </source>
</reference>
<keyword evidence="1" id="KW-1133">Transmembrane helix</keyword>
<organism evidence="2 3">
    <name type="scientific">Longispora fulva</name>
    <dbReference type="NCBI Taxonomy" id="619741"/>
    <lineage>
        <taxon>Bacteria</taxon>
        <taxon>Bacillati</taxon>
        <taxon>Actinomycetota</taxon>
        <taxon>Actinomycetes</taxon>
        <taxon>Micromonosporales</taxon>
        <taxon>Micromonosporaceae</taxon>
        <taxon>Longispora</taxon>
    </lineage>
</organism>